<feature type="transmembrane region" description="Helical" evidence="1">
    <location>
        <begin position="6"/>
        <end position="32"/>
    </location>
</feature>
<evidence type="ECO:0000313" key="3">
    <source>
        <dbReference type="Proteomes" id="UP000281553"/>
    </source>
</evidence>
<protein>
    <submittedName>
        <fullName evidence="2">Uncharacterized protein</fullName>
    </submittedName>
</protein>
<gene>
    <name evidence="2" type="ORF">DILT_LOCUS5137</name>
</gene>
<keyword evidence="1" id="KW-1133">Transmembrane helix</keyword>
<name>A0A3P7NUW5_DIBLA</name>
<evidence type="ECO:0000256" key="1">
    <source>
        <dbReference type="SAM" id="Phobius"/>
    </source>
</evidence>
<dbReference type="EMBL" id="UYRU01046769">
    <property type="protein sequence ID" value="VDN09306.1"/>
    <property type="molecule type" value="Genomic_DNA"/>
</dbReference>
<sequence>MDDGGLSGGAIAGIVIGVLLAVVLLVLLFLFLKRRGNENVMVEDFEWSESAGSFFNDDIEASTVGSDVEPANEEAP</sequence>
<reference evidence="2 3" key="1">
    <citation type="submission" date="2018-11" db="EMBL/GenBank/DDBJ databases">
        <authorList>
            <consortium name="Pathogen Informatics"/>
        </authorList>
    </citation>
    <scope>NUCLEOTIDE SEQUENCE [LARGE SCALE GENOMIC DNA]</scope>
</reference>
<organism evidence="2 3">
    <name type="scientific">Dibothriocephalus latus</name>
    <name type="common">Fish tapeworm</name>
    <name type="synonym">Diphyllobothrium latum</name>
    <dbReference type="NCBI Taxonomy" id="60516"/>
    <lineage>
        <taxon>Eukaryota</taxon>
        <taxon>Metazoa</taxon>
        <taxon>Spiralia</taxon>
        <taxon>Lophotrochozoa</taxon>
        <taxon>Platyhelminthes</taxon>
        <taxon>Cestoda</taxon>
        <taxon>Eucestoda</taxon>
        <taxon>Diphyllobothriidea</taxon>
        <taxon>Diphyllobothriidae</taxon>
        <taxon>Dibothriocephalus</taxon>
    </lineage>
</organism>
<accession>A0A3P7NUW5</accession>
<dbReference type="Proteomes" id="UP000281553">
    <property type="component" value="Unassembled WGS sequence"/>
</dbReference>
<keyword evidence="1" id="KW-0812">Transmembrane</keyword>
<dbReference type="AlphaFoldDB" id="A0A3P7NUW5"/>
<proteinExistence type="predicted"/>
<keyword evidence="3" id="KW-1185">Reference proteome</keyword>
<keyword evidence="1" id="KW-0472">Membrane</keyword>
<evidence type="ECO:0000313" key="2">
    <source>
        <dbReference type="EMBL" id="VDN09306.1"/>
    </source>
</evidence>